<organism evidence="2 3">
    <name type="scientific">Actinomycetospora succinea</name>
    <dbReference type="NCBI Taxonomy" id="663603"/>
    <lineage>
        <taxon>Bacteria</taxon>
        <taxon>Bacillati</taxon>
        <taxon>Actinomycetota</taxon>
        <taxon>Actinomycetes</taxon>
        <taxon>Pseudonocardiales</taxon>
        <taxon>Pseudonocardiaceae</taxon>
        <taxon>Actinomycetospora</taxon>
    </lineage>
</organism>
<comment type="caution">
    <text evidence="2">The sequence shown here is derived from an EMBL/GenBank/DDBJ whole genome shotgun (WGS) entry which is preliminary data.</text>
</comment>
<proteinExistence type="predicted"/>
<dbReference type="Pfam" id="PF03861">
    <property type="entry name" value="ANTAR"/>
    <property type="match status" value="1"/>
</dbReference>
<dbReference type="PROSITE" id="PS50921">
    <property type="entry name" value="ANTAR"/>
    <property type="match status" value="1"/>
</dbReference>
<evidence type="ECO:0000313" key="2">
    <source>
        <dbReference type="EMBL" id="TDQ65154.1"/>
    </source>
</evidence>
<dbReference type="AlphaFoldDB" id="A0A4R6VRG7"/>
<dbReference type="GO" id="GO:0003723">
    <property type="term" value="F:RNA binding"/>
    <property type="evidence" value="ECO:0007669"/>
    <property type="project" value="InterPro"/>
</dbReference>
<evidence type="ECO:0000313" key="3">
    <source>
        <dbReference type="Proteomes" id="UP000295705"/>
    </source>
</evidence>
<dbReference type="Gene3D" id="1.10.10.10">
    <property type="entry name" value="Winged helix-like DNA-binding domain superfamily/Winged helix DNA-binding domain"/>
    <property type="match status" value="1"/>
</dbReference>
<evidence type="ECO:0000259" key="1">
    <source>
        <dbReference type="PROSITE" id="PS50921"/>
    </source>
</evidence>
<protein>
    <submittedName>
        <fullName evidence="2">ANTAR domain-containing protein</fullName>
    </submittedName>
</protein>
<dbReference type="RefSeq" id="WP_243741418.1">
    <property type="nucleotide sequence ID" value="NZ_BAABHR010000046.1"/>
</dbReference>
<keyword evidence="3" id="KW-1185">Reference proteome</keyword>
<dbReference type="SUPFAM" id="SSF52172">
    <property type="entry name" value="CheY-like"/>
    <property type="match status" value="1"/>
</dbReference>
<dbReference type="InterPro" id="IPR011006">
    <property type="entry name" value="CheY-like_superfamily"/>
</dbReference>
<gene>
    <name evidence="2" type="ORF">EV188_101403</name>
</gene>
<dbReference type="EMBL" id="SNYO01000001">
    <property type="protein sequence ID" value="TDQ65154.1"/>
    <property type="molecule type" value="Genomic_DNA"/>
</dbReference>
<reference evidence="2 3" key="1">
    <citation type="submission" date="2019-03" db="EMBL/GenBank/DDBJ databases">
        <title>Genomic Encyclopedia of Type Strains, Phase IV (KMG-IV): sequencing the most valuable type-strain genomes for metagenomic binning, comparative biology and taxonomic classification.</title>
        <authorList>
            <person name="Goeker M."/>
        </authorList>
    </citation>
    <scope>NUCLEOTIDE SEQUENCE [LARGE SCALE GENOMIC DNA]</scope>
    <source>
        <strain evidence="2 3">DSM 45775</strain>
    </source>
</reference>
<sequence>MHLPGAHAARQLTARERYDDPSASRCCRPLAVLLEVDGRPKAAVDLYSNRADGFDEQACRAAAMLGMTAAMLLLAPEHAAQLQEAVDSRDVIGRAKGILMERFGLDQNGAFAKLREASQETNMKLRDVAAWLAEEADTLAGHAMGTEERVRAVVDRDDEQTNSPPALRAV</sequence>
<feature type="domain" description="ANTAR" evidence="1">
    <location>
        <begin position="72"/>
        <end position="133"/>
    </location>
</feature>
<dbReference type="SMART" id="SM01012">
    <property type="entry name" value="ANTAR"/>
    <property type="match status" value="1"/>
</dbReference>
<dbReference type="Proteomes" id="UP000295705">
    <property type="component" value="Unassembled WGS sequence"/>
</dbReference>
<dbReference type="InterPro" id="IPR036388">
    <property type="entry name" value="WH-like_DNA-bd_sf"/>
</dbReference>
<name>A0A4R6VRG7_9PSEU</name>
<accession>A0A4R6VRG7</accession>
<dbReference type="InterPro" id="IPR005561">
    <property type="entry name" value="ANTAR"/>
</dbReference>